<gene>
    <name evidence="1" type="ORF">FEM48_Zijuj06G0022700</name>
</gene>
<name>A0A978V6K6_ZIZJJ</name>
<protein>
    <submittedName>
        <fullName evidence="1">Uncharacterized protein</fullName>
    </submittedName>
</protein>
<organism evidence="1 2">
    <name type="scientific">Ziziphus jujuba var. spinosa</name>
    <dbReference type="NCBI Taxonomy" id="714518"/>
    <lineage>
        <taxon>Eukaryota</taxon>
        <taxon>Viridiplantae</taxon>
        <taxon>Streptophyta</taxon>
        <taxon>Embryophyta</taxon>
        <taxon>Tracheophyta</taxon>
        <taxon>Spermatophyta</taxon>
        <taxon>Magnoliopsida</taxon>
        <taxon>eudicotyledons</taxon>
        <taxon>Gunneridae</taxon>
        <taxon>Pentapetalae</taxon>
        <taxon>rosids</taxon>
        <taxon>fabids</taxon>
        <taxon>Rosales</taxon>
        <taxon>Rhamnaceae</taxon>
        <taxon>Paliureae</taxon>
        <taxon>Ziziphus</taxon>
    </lineage>
</organism>
<evidence type="ECO:0000313" key="1">
    <source>
        <dbReference type="EMBL" id="KAH7523541.1"/>
    </source>
</evidence>
<dbReference type="AlphaFoldDB" id="A0A978V6K6"/>
<dbReference type="PANTHER" id="PTHR34955">
    <property type="entry name" value="IGR MOTIF PROTEIN"/>
    <property type="match status" value="1"/>
</dbReference>
<reference evidence="1" key="1">
    <citation type="journal article" date="2021" name="Front. Plant Sci.">
        <title>Chromosome-Scale Genome Assembly for Chinese Sour Jujube and Insights Into Its Genome Evolution and Domestication Signature.</title>
        <authorList>
            <person name="Shen L.-Y."/>
            <person name="Luo H."/>
            <person name="Wang X.-L."/>
            <person name="Wang X.-M."/>
            <person name="Qiu X.-J."/>
            <person name="Liu H."/>
            <person name="Zhou S.-S."/>
            <person name="Jia K.-H."/>
            <person name="Nie S."/>
            <person name="Bao Y.-T."/>
            <person name="Zhang R.-G."/>
            <person name="Yun Q.-Z."/>
            <person name="Chai Y.-H."/>
            <person name="Lu J.-Y."/>
            <person name="Li Y."/>
            <person name="Zhao S.-W."/>
            <person name="Mao J.-F."/>
            <person name="Jia S.-G."/>
            <person name="Mao Y.-M."/>
        </authorList>
    </citation>
    <scope>NUCLEOTIDE SEQUENCE</scope>
    <source>
        <strain evidence="1">AT0</strain>
        <tissue evidence="1">Leaf</tissue>
    </source>
</reference>
<comment type="caution">
    <text evidence="1">The sequence shown here is derived from an EMBL/GenBank/DDBJ whole genome shotgun (WGS) entry which is preliminary data.</text>
</comment>
<dbReference type="EMBL" id="JAEACU010000006">
    <property type="protein sequence ID" value="KAH7523541.1"/>
    <property type="molecule type" value="Genomic_DNA"/>
</dbReference>
<dbReference type="PANTHER" id="PTHR34955:SF2">
    <property type="entry name" value="IGR MOTIF PROTEIN"/>
    <property type="match status" value="1"/>
</dbReference>
<proteinExistence type="predicted"/>
<sequence>MAWRQILFKGSPISQPLSPTGFARFFSKPSPYAVKVGIPEFLNGIGKGVESHAAKLETEVGLPETACHSDAQAEETWHPLQTGLVFFFISLSKKKELKRKLILTHAHKYRLGLWRPRAVPMKS</sequence>
<evidence type="ECO:0000313" key="2">
    <source>
        <dbReference type="Proteomes" id="UP000813462"/>
    </source>
</evidence>
<dbReference type="Proteomes" id="UP000813462">
    <property type="component" value="Unassembled WGS sequence"/>
</dbReference>
<accession>A0A978V6K6</accession>